<evidence type="ECO:0000313" key="3">
    <source>
        <dbReference type="Proteomes" id="UP000215914"/>
    </source>
</evidence>
<dbReference type="Gramene" id="mRNA:HanXRQr2_Chr01g0005571">
    <property type="protein sequence ID" value="CDS:HanXRQr2_Chr01g0005571.1"/>
    <property type="gene ID" value="HanXRQr2_Chr01g0005571"/>
</dbReference>
<organism evidence="2 3">
    <name type="scientific">Helianthus annuus</name>
    <name type="common">Common sunflower</name>
    <dbReference type="NCBI Taxonomy" id="4232"/>
    <lineage>
        <taxon>Eukaryota</taxon>
        <taxon>Viridiplantae</taxon>
        <taxon>Streptophyta</taxon>
        <taxon>Embryophyta</taxon>
        <taxon>Tracheophyta</taxon>
        <taxon>Spermatophyta</taxon>
        <taxon>Magnoliopsida</taxon>
        <taxon>eudicotyledons</taxon>
        <taxon>Gunneridae</taxon>
        <taxon>Pentapetalae</taxon>
        <taxon>asterids</taxon>
        <taxon>campanulids</taxon>
        <taxon>Asterales</taxon>
        <taxon>Asteraceae</taxon>
        <taxon>Asteroideae</taxon>
        <taxon>Heliantheae alliance</taxon>
        <taxon>Heliantheae</taxon>
        <taxon>Helianthus</taxon>
    </lineage>
</organism>
<gene>
    <name evidence="2" type="ORF">HanXRQr2_Chr01g0005571</name>
</gene>
<feature type="transmembrane region" description="Helical" evidence="1">
    <location>
        <begin position="21"/>
        <end position="44"/>
    </location>
</feature>
<sequence length="101" mass="10987">MLSGANDAAYILFCCCPATRLLAVVLMNMCVVPALLSVLISIYGGLLPGMATPVAATSTLTRALLAMMMTRDVHLSLFILQRLDFYDHFVSVVMDWFGVGR</sequence>
<dbReference type="Proteomes" id="UP000215914">
    <property type="component" value="Unassembled WGS sequence"/>
</dbReference>
<keyword evidence="1" id="KW-1133">Transmembrane helix</keyword>
<comment type="caution">
    <text evidence="2">The sequence shown here is derived from an EMBL/GenBank/DDBJ whole genome shotgun (WGS) entry which is preliminary data.</text>
</comment>
<protein>
    <submittedName>
        <fullName evidence="2">Uncharacterized protein</fullName>
    </submittedName>
</protein>
<reference evidence="2" key="1">
    <citation type="journal article" date="2017" name="Nature">
        <title>The sunflower genome provides insights into oil metabolism, flowering and Asterid evolution.</title>
        <authorList>
            <person name="Badouin H."/>
            <person name="Gouzy J."/>
            <person name="Grassa C.J."/>
            <person name="Murat F."/>
            <person name="Staton S.E."/>
            <person name="Cottret L."/>
            <person name="Lelandais-Briere C."/>
            <person name="Owens G.L."/>
            <person name="Carrere S."/>
            <person name="Mayjonade B."/>
            <person name="Legrand L."/>
            <person name="Gill N."/>
            <person name="Kane N.C."/>
            <person name="Bowers J.E."/>
            <person name="Hubner S."/>
            <person name="Bellec A."/>
            <person name="Berard A."/>
            <person name="Berges H."/>
            <person name="Blanchet N."/>
            <person name="Boniface M.C."/>
            <person name="Brunel D."/>
            <person name="Catrice O."/>
            <person name="Chaidir N."/>
            <person name="Claudel C."/>
            <person name="Donnadieu C."/>
            <person name="Faraut T."/>
            <person name="Fievet G."/>
            <person name="Helmstetter N."/>
            <person name="King M."/>
            <person name="Knapp S.J."/>
            <person name="Lai Z."/>
            <person name="Le Paslier M.C."/>
            <person name="Lippi Y."/>
            <person name="Lorenzon L."/>
            <person name="Mandel J.R."/>
            <person name="Marage G."/>
            <person name="Marchand G."/>
            <person name="Marquand E."/>
            <person name="Bret-Mestries E."/>
            <person name="Morien E."/>
            <person name="Nambeesan S."/>
            <person name="Nguyen T."/>
            <person name="Pegot-Espagnet P."/>
            <person name="Pouilly N."/>
            <person name="Raftis F."/>
            <person name="Sallet E."/>
            <person name="Schiex T."/>
            <person name="Thomas J."/>
            <person name="Vandecasteele C."/>
            <person name="Vares D."/>
            <person name="Vear F."/>
            <person name="Vautrin S."/>
            <person name="Crespi M."/>
            <person name="Mangin B."/>
            <person name="Burke J.M."/>
            <person name="Salse J."/>
            <person name="Munos S."/>
            <person name="Vincourt P."/>
            <person name="Rieseberg L.H."/>
            <person name="Langlade N.B."/>
        </authorList>
    </citation>
    <scope>NUCLEOTIDE SEQUENCE</scope>
    <source>
        <tissue evidence="2">Leaves</tissue>
    </source>
</reference>
<reference evidence="2" key="2">
    <citation type="submission" date="2020-06" db="EMBL/GenBank/DDBJ databases">
        <title>Helianthus annuus Genome sequencing and assembly Release 2.</title>
        <authorList>
            <person name="Gouzy J."/>
            <person name="Langlade N."/>
            <person name="Munos S."/>
        </authorList>
    </citation>
    <scope>NUCLEOTIDE SEQUENCE</scope>
    <source>
        <tissue evidence="2">Leaves</tissue>
    </source>
</reference>
<keyword evidence="3" id="KW-1185">Reference proteome</keyword>
<name>A0A9K3JS24_HELAN</name>
<evidence type="ECO:0000256" key="1">
    <source>
        <dbReference type="SAM" id="Phobius"/>
    </source>
</evidence>
<keyword evidence="1" id="KW-0472">Membrane</keyword>
<dbReference type="EMBL" id="MNCJ02000316">
    <property type="protein sequence ID" value="KAF5820736.1"/>
    <property type="molecule type" value="Genomic_DNA"/>
</dbReference>
<accession>A0A9K3JS24</accession>
<evidence type="ECO:0000313" key="2">
    <source>
        <dbReference type="EMBL" id="KAF5820736.1"/>
    </source>
</evidence>
<dbReference type="AlphaFoldDB" id="A0A9K3JS24"/>
<keyword evidence="1" id="KW-0812">Transmembrane</keyword>
<proteinExistence type="predicted"/>